<dbReference type="SUPFAM" id="SSF53335">
    <property type="entry name" value="S-adenosyl-L-methionine-dependent methyltransferases"/>
    <property type="match status" value="1"/>
</dbReference>
<dbReference type="SUPFAM" id="SSF52540">
    <property type="entry name" value="P-loop containing nucleoside triphosphate hydrolases"/>
    <property type="match status" value="2"/>
</dbReference>
<dbReference type="Gene3D" id="3.40.50.150">
    <property type="entry name" value="Vaccinia Virus protein VP39"/>
    <property type="match status" value="1"/>
</dbReference>
<dbReference type="InterPro" id="IPR027417">
    <property type="entry name" value="P-loop_NTPase"/>
</dbReference>
<dbReference type="InterPro" id="IPR006935">
    <property type="entry name" value="Helicase/UvrB_N"/>
</dbReference>
<dbReference type="GO" id="GO:0016787">
    <property type="term" value="F:hydrolase activity"/>
    <property type="evidence" value="ECO:0007669"/>
    <property type="project" value="InterPro"/>
</dbReference>
<keyword evidence="3" id="KW-1185">Reference proteome</keyword>
<comment type="caution">
    <text evidence="2">The sequence shown here is derived from an EMBL/GenBank/DDBJ whole genome shotgun (WGS) entry which is preliminary data.</text>
</comment>
<accession>A0A835SDI2</accession>
<dbReference type="InterPro" id="IPR029063">
    <property type="entry name" value="SAM-dependent_MTases_sf"/>
</dbReference>
<dbReference type="OrthoDB" id="10692075at2759"/>
<feature type="domain" description="Helicase ATP-binding" evidence="1">
    <location>
        <begin position="500"/>
        <end position="674"/>
    </location>
</feature>
<sequence>MKNFYMWAYAYNMANGGSLGADAGAGGSAAEGAGGSAAETEPQFDIWSWSPETYAMVSDQLVKSFDKEFVVYFGIVAPSLLKIGESRGNLDDRRTHHVRVFGRCDIVYVIRCTNTIGLETYLKQKLCRHHEPYFGSTEVFKVGPDTIPFRTIIKMAEKAREHYNGMTPADMIRMRELDNERARIAMEDRRIAADLEIQRIKQQMAQAAPIAPAVQAAPIAPAVQAAPIAPAVQAAPIAPAVQAAPIAPAVQAAPIAPAVQAAPIAPAVQAAPIAPAVQAAPIAPAVQAAPIAPAVQAAPHRYNVGKAGVKLAFAPQSIAAWVNLWRAGTESKVASSFDPTVALQIMRIFKPKRVLDFNMGYGDKLLAAIAAEGVWYTGIEANRNLFPGYIAMVQDLVPTTDERMRYSLLNGRAEGEWQAGQCRVDMCFTSPDVGKGDDAWFEDYLFKALRNAWRVLVTGGHMVVHLNDTRQRPVTVHMNSFIEKELPNARYVGCIGMQNATGVDSLRGLLVWHSTGTGKTCAAAGIMDAFAHTGKNMFYVTTFQGLRSNNVASFTQCAEGLFPRLAADMTATPARYHFTTIRKFANAVSGREFSPNSEVLRRKEALEDSVIILDEIHKLFDPKALDGPFYREAQAFLLSMRHRHPNIVVVLMTATPGRNVTELCDLFNMIRDPEQPEVTFADPDRFAEQVRGFVSYVDISKDRNIFPAIVETEEEVQLGEQQEQAYLERLARDDLTGCRKYCNSLFLKKPGMDWRQFSCKVHAIGQRLLSASGAKHYVYSCFYGSHGMGGHGIRGVAAFLEENGYTQLRPSDVVGATKQSVRAMPPARRYILLTNRDVSDGSSSEKVEADNLRALMMVANHPANRDGGLVHAVLASQGYNEAVDLHAVQYVHIMEPQLDLLDETQAIGRAARRCSHKDLPRDSQLVQVIRYLACRSVDKHQHSLQALAADLELATFLHGLRNSSVTQREVQEARQRLLDAHAKLREYQTTDHFVRHSALEKYAAMQQALSIVKASSVTGL</sequence>
<evidence type="ECO:0000313" key="3">
    <source>
        <dbReference type="Proteomes" id="UP000650467"/>
    </source>
</evidence>
<protein>
    <recommendedName>
        <fullName evidence="1">Helicase ATP-binding domain-containing protein</fullName>
    </recommendedName>
</protein>
<dbReference type="Gene3D" id="3.40.50.300">
    <property type="entry name" value="P-loop containing nucleotide triphosphate hydrolases"/>
    <property type="match status" value="2"/>
</dbReference>
<dbReference type="GO" id="GO:0003677">
    <property type="term" value="F:DNA binding"/>
    <property type="evidence" value="ECO:0007669"/>
    <property type="project" value="InterPro"/>
</dbReference>
<dbReference type="AlphaFoldDB" id="A0A835SDI2"/>
<dbReference type="PROSITE" id="PS51192">
    <property type="entry name" value="HELICASE_ATP_BIND_1"/>
    <property type="match status" value="1"/>
</dbReference>
<dbReference type="SMART" id="SM00487">
    <property type="entry name" value="DEXDc"/>
    <property type="match status" value="1"/>
</dbReference>
<organism evidence="2 3">
    <name type="scientific">Chlamydomonas incerta</name>
    <dbReference type="NCBI Taxonomy" id="51695"/>
    <lineage>
        <taxon>Eukaryota</taxon>
        <taxon>Viridiplantae</taxon>
        <taxon>Chlorophyta</taxon>
        <taxon>core chlorophytes</taxon>
        <taxon>Chlorophyceae</taxon>
        <taxon>CS clade</taxon>
        <taxon>Chlamydomonadales</taxon>
        <taxon>Chlamydomonadaceae</taxon>
        <taxon>Chlamydomonas</taxon>
    </lineage>
</organism>
<dbReference type="EMBL" id="JAEHOC010000060">
    <property type="protein sequence ID" value="KAG2424974.1"/>
    <property type="molecule type" value="Genomic_DNA"/>
</dbReference>
<evidence type="ECO:0000259" key="1">
    <source>
        <dbReference type="PROSITE" id="PS51192"/>
    </source>
</evidence>
<dbReference type="Proteomes" id="UP000650467">
    <property type="component" value="Unassembled WGS sequence"/>
</dbReference>
<reference evidence="2" key="1">
    <citation type="journal article" date="2020" name="bioRxiv">
        <title>Comparative genomics of Chlamydomonas.</title>
        <authorList>
            <person name="Craig R.J."/>
            <person name="Hasan A.R."/>
            <person name="Ness R.W."/>
            <person name="Keightley P.D."/>
        </authorList>
    </citation>
    <scope>NUCLEOTIDE SEQUENCE</scope>
    <source>
        <strain evidence="2">SAG 7.73</strain>
    </source>
</reference>
<gene>
    <name evidence="2" type="ORF">HXX76_014132</name>
</gene>
<proteinExistence type="predicted"/>
<dbReference type="InterPro" id="IPR014001">
    <property type="entry name" value="Helicase_ATP-bd"/>
</dbReference>
<dbReference type="GO" id="GO:0005524">
    <property type="term" value="F:ATP binding"/>
    <property type="evidence" value="ECO:0007669"/>
    <property type="project" value="InterPro"/>
</dbReference>
<name>A0A835SDI2_CHLIN</name>
<dbReference type="Pfam" id="PF04851">
    <property type="entry name" value="ResIII"/>
    <property type="match status" value="1"/>
</dbReference>
<evidence type="ECO:0000313" key="2">
    <source>
        <dbReference type="EMBL" id="KAG2424974.1"/>
    </source>
</evidence>